<dbReference type="InterPro" id="IPR025889">
    <property type="entry name" value="GSP17M-like_dom"/>
</dbReference>
<accession>A0A942YEY7</accession>
<name>A0A942YEY7_9BACI</name>
<evidence type="ECO:0000313" key="2">
    <source>
        <dbReference type="EMBL" id="MBS4188213.1"/>
    </source>
</evidence>
<comment type="caution">
    <text evidence="2">The sequence shown here is derived from an EMBL/GenBank/DDBJ whole genome shotgun (WGS) entry which is preliminary data.</text>
</comment>
<dbReference type="Pfam" id="PF11181">
    <property type="entry name" value="YflT"/>
    <property type="match status" value="1"/>
</dbReference>
<gene>
    <name evidence="3" type="ORF">KHB02_018130</name>
    <name evidence="2" type="ORF">KHB02_43320</name>
</gene>
<proteinExistence type="predicted"/>
<protein>
    <submittedName>
        <fullName evidence="2">General stress protein</fullName>
    </submittedName>
</protein>
<dbReference type="EMBL" id="JAGYPE020000036">
    <property type="protein sequence ID" value="MCH6267443.1"/>
    <property type="molecule type" value="Genomic_DNA"/>
</dbReference>
<organism evidence="2">
    <name type="scientific">Neobacillus citreus</name>
    <dbReference type="NCBI Taxonomy" id="2833578"/>
    <lineage>
        <taxon>Bacteria</taxon>
        <taxon>Bacillati</taxon>
        <taxon>Bacillota</taxon>
        <taxon>Bacilli</taxon>
        <taxon>Bacillales</taxon>
        <taxon>Bacillaceae</taxon>
        <taxon>Neobacillus</taxon>
    </lineage>
</organism>
<reference evidence="2" key="1">
    <citation type="submission" date="2021-05" db="EMBL/GenBank/DDBJ databases">
        <title>Novel Bacillus species.</title>
        <authorList>
            <person name="Liu G."/>
        </authorList>
    </citation>
    <scope>NUCLEOTIDE SEQUENCE</scope>
    <source>
        <strain evidence="2 4">FJAT-50051</strain>
    </source>
</reference>
<evidence type="ECO:0000313" key="3">
    <source>
        <dbReference type="EMBL" id="MCH6267443.1"/>
    </source>
</evidence>
<evidence type="ECO:0000313" key="4">
    <source>
        <dbReference type="Proteomes" id="UP000677265"/>
    </source>
</evidence>
<dbReference type="AlphaFoldDB" id="A0A942YEY7"/>
<dbReference type="EMBL" id="JAGYPE010000010">
    <property type="protein sequence ID" value="MBS4188213.1"/>
    <property type="molecule type" value="Genomic_DNA"/>
</dbReference>
<dbReference type="RefSeq" id="WP_213148004.1">
    <property type="nucleotide sequence ID" value="NZ_JAGYPE020000036.1"/>
</dbReference>
<sequence length="108" mass="11985">MNTFKVVENGVQAKREIDDLIMQGYSKNEIYLLAHDKNRSEDLSDSLDIKDIGVAEQGVLESVANVFRTRGDALRAKLESLGMSPLEAERYEEELDRGKVVVVAGKSA</sequence>
<dbReference type="Proteomes" id="UP000677265">
    <property type="component" value="Unassembled WGS sequence"/>
</dbReference>
<feature type="domain" description="General stress protein 17M-like" evidence="1">
    <location>
        <begin position="5"/>
        <end position="98"/>
    </location>
</feature>
<evidence type="ECO:0000259" key="1">
    <source>
        <dbReference type="Pfam" id="PF11181"/>
    </source>
</evidence>
<keyword evidence="4" id="KW-1185">Reference proteome</keyword>